<dbReference type="GO" id="GO:0008033">
    <property type="term" value="P:tRNA processing"/>
    <property type="evidence" value="ECO:0007669"/>
    <property type="project" value="UniProtKB-KW"/>
</dbReference>
<dbReference type="EMBL" id="CM007366">
    <property type="protein sequence ID" value="OIW09166.1"/>
    <property type="molecule type" value="Genomic_DNA"/>
</dbReference>
<dbReference type="GO" id="GO:0016787">
    <property type="term" value="F:hydrolase activity"/>
    <property type="evidence" value="ECO:0007669"/>
    <property type="project" value="UniProtKB-KW"/>
</dbReference>
<feature type="region of interest" description="Disordered" evidence="6">
    <location>
        <begin position="775"/>
        <end position="809"/>
    </location>
</feature>
<comment type="similarity">
    <text evidence="2">Belongs to the eukaryotic/archaeal RNase P protein component 3 family.</text>
</comment>
<evidence type="ECO:0000256" key="2">
    <source>
        <dbReference type="ARBA" id="ARBA00007331"/>
    </source>
</evidence>
<sequence>MGYMDLNIPYPEPSGPNKKSIIDSNRTKIAVKAMELGFTGIAYNRTITGVMSDQHRCTISPLTITSLFKLLPALSSSAKLHRDLLGIPMSTPFRQYTRLTVCVDSGPQCQAMNSGNPILKTYDLVAVKPLNQNSFDLACEKMEVDIILIDFSIKLPFRLKQHLIKAAVQRGVHFEVTYACLITDIQSRKQLISNAKLLMDWTRGRNIVFSSAAPSVNEFRGPLDVANLLSLLGLSKDRAKEAISKNCRILLANSLKKKRFYKEAIKVEVLSSDVASHSREGWYQELLKWDPISSGEGDIVLDDLTKSLSTSCETPKTVKAINFDSIPSQGFQVKDFLPASNVFDNSTELPNRLDASSEPGEISLSDAVATHKVVSHDNIRKKTRRSRTKEALNLKEIDTLTNATELESRNFIDSDVNCTPFTAKAHVSEPDLCISSNVLDTVTPNENKILNLCSEDVKLDDAHNVGHEVEIFTPDSSLNAQMARMHETSPKEDLKIAEHGVLEISTSISENLMGGEQFNECKTDAVELNEIPLQTPDEMKMKDDFAPAAHSLPNAMLEDIKLGIASTGCDLEASVKSGSAQRRAKRKKRHSARLHETLPKEDLKIAEHGVLEINTSIPENLMEGGQLNKCKTDAVELNEIPQQKPDEKKMEDCSTISLPDGSLGDTELGKENTGCVLVPLVMSHSAKKRARQKKARLARMHETFPKEDLKVAEHGVSEINTSISENLMDVAQFNNCKTAAVELSEIPQQKSDEKKMEDSSALLLPDGMLGETELGKVSTGSELVPSIKSRSARKRANRKKNHGEPDAHFDAQLLNPVPVTFKKRIKKSYGFNAI</sequence>
<evidence type="ECO:0000313" key="7">
    <source>
        <dbReference type="EMBL" id="OIW09166.1"/>
    </source>
</evidence>
<dbReference type="PANTHER" id="PTHR13031">
    <property type="entry name" value="RIBONUCLEASE P SUBUNIT P30"/>
    <property type="match status" value="1"/>
</dbReference>
<proteinExistence type="inferred from homology"/>
<dbReference type="OMA" id="LLMDWTR"/>
<dbReference type="InterPro" id="IPR002738">
    <property type="entry name" value="RNase_P_p30"/>
</dbReference>
<dbReference type="GO" id="GO:0003723">
    <property type="term" value="F:RNA binding"/>
    <property type="evidence" value="ECO:0007669"/>
    <property type="project" value="TreeGrafter"/>
</dbReference>
<evidence type="ECO:0000256" key="6">
    <source>
        <dbReference type="SAM" id="MobiDB-lite"/>
    </source>
</evidence>
<dbReference type="SUPFAM" id="SSF89550">
    <property type="entry name" value="PHP domain-like"/>
    <property type="match status" value="1"/>
</dbReference>
<dbReference type="InterPro" id="IPR016195">
    <property type="entry name" value="Pol/histidinol_Pase-like"/>
</dbReference>
<dbReference type="FunFam" id="3.20.20.140:FF:000044">
    <property type="entry name" value="Polymerase/histidinol phosphatase-like protein"/>
    <property type="match status" value="1"/>
</dbReference>
<comment type="subcellular location">
    <subcellularLocation>
        <location evidence="1">Nucleus</location>
    </subcellularLocation>
</comment>
<dbReference type="Gramene" id="OIW09166">
    <property type="protein sequence ID" value="OIW09166"/>
    <property type="gene ID" value="TanjilG_11304"/>
</dbReference>
<dbReference type="STRING" id="3871.A0A1J7H8Q1"/>
<gene>
    <name evidence="7" type="ORF">TanjilG_11304</name>
</gene>
<dbReference type="AlphaFoldDB" id="A0A1J7H8Q1"/>
<dbReference type="GO" id="GO:0005655">
    <property type="term" value="C:nucleolar ribonuclease P complex"/>
    <property type="evidence" value="ECO:0007669"/>
    <property type="project" value="TreeGrafter"/>
</dbReference>
<keyword evidence="4" id="KW-0378">Hydrolase</keyword>
<evidence type="ECO:0000313" key="8">
    <source>
        <dbReference type="Proteomes" id="UP000188354"/>
    </source>
</evidence>
<keyword evidence="8" id="KW-1185">Reference proteome</keyword>
<dbReference type="Pfam" id="PF01876">
    <property type="entry name" value="RNase_P_p30"/>
    <property type="match status" value="1"/>
</dbReference>
<evidence type="ECO:0000256" key="5">
    <source>
        <dbReference type="ARBA" id="ARBA00023242"/>
    </source>
</evidence>
<dbReference type="Gene3D" id="3.20.20.140">
    <property type="entry name" value="Metal-dependent hydrolases"/>
    <property type="match status" value="1"/>
</dbReference>
<dbReference type="Proteomes" id="UP000188354">
    <property type="component" value="Chromosome LG06"/>
</dbReference>
<evidence type="ECO:0000256" key="3">
    <source>
        <dbReference type="ARBA" id="ARBA00022694"/>
    </source>
</evidence>
<reference evidence="7 8" key="1">
    <citation type="journal article" date="2017" name="Plant Biotechnol. J.">
        <title>A comprehensive draft genome sequence for lupin (Lupinus angustifolius), an emerging health food: insights into plant-microbe interactions and legume evolution.</title>
        <authorList>
            <person name="Hane J.K."/>
            <person name="Ming Y."/>
            <person name="Kamphuis L.G."/>
            <person name="Nelson M.N."/>
            <person name="Garg G."/>
            <person name="Atkins C.A."/>
            <person name="Bayer P.E."/>
            <person name="Bravo A."/>
            <person name="Bringans S."/>
            <person name="Cannon S."/>
            <person name="Edwards D."/>
            <person name="Foley R."/>
            <person name="Gao L.L."/>
            <person name="Harrison M.J."/>
            <person name="Huang W."/>
            <person name="Hurgobin B."/>
            <person name="Li S."/>
            <person name="Liu C.W."/>
            <person name="McGrath A."/>
            <person name="Morahan G."/>
            <person name="Murray J."/>
            <person name="Weller J."/>
            <person name="Jian J."/>
            <person name="Singh K.B."/>
        </authorList>
    </citation>
    <scope>NUCLEOTIDE SEQUENCE [LARGE SCALE GENOMIC DNA]</scope>
    <source>
        <strain evidence="8">cv. Tanjil</strain>
        <tissue evidence="7">Whole plant</tissue>
    </source>
</reference>
<name>A0A1J7H8Q1_LUPAN</name>
<evidence type="ECO:0000256" key="4">
    <source>
        <dbReference type="ARBA" id="ARBA00022801"/>
    </source>
</evidence>
<dbReference type="PANTHER" id="PTHR13031:SF0">
    <property type="entry name" value="RIBONUCLEASE P PROTEIN SUBUNIT P30"/>
    <property type="match status" value="1"/>
</dbReference>
<protein>
    <submittedName>
        <fullName evidence="7">Uncharacterized protein</fullName>
    </submittedName>
</protein>
<organism evidence="7 8">
    <name type="scientific">Lupinus angustifolius</name>
    <name type="common">Narrow-leaved blue lupine</name>
    <dbReference type="NCBI Taxonomy" id="3871"/>
    <lineage>
        <taxon>Eukaryota</taxon>
        <taxon>Viridiplantae</taxon>
        <taxon>Streptophyta</taxon>
        <taxon>Embryophyta</taxon>
        <taxon>Tracheophyta</taxon>
        <taxon>Spermatophyta</taxon>
        <taxon>Magnoliopsida</taxon>
        <taxon>eudicotyledons</taxon>
        <taxon>Gunneridae</taxon>
        <taxon>Pentapetalae</taxon>
        <taxon>rosids</taxon>
        <taxon>fabids</taxon>
        <taxon>Fabales</taxon>
        <taxon>Fabaceae</taxon>
        <taxon>Papilionoideae</taxon>
        <taxon>50 kb inversion clade</taxon>
        <taxon>genistoids sensu lato</taxon>
        <taxon>core genistoids</taxon>
        <taxon>Genisteae</taxon>
        <taxon>Lupinus</taxon>
    </lineage>
</organism>
<evidence type="ECO:0000256" key="1">
    <source>
        <dbReference type="ARBA" id="ARBA00004123"/>
    </source>
</evidence>
<feature type="compositionally biased region" description="Basic residues" evidence="6">
    <location>
        <begin position="790"/>
        <end position="801"/>
    </location>
</feature>
<accession>A0A1J7H8Q1</accession>
<keyword evidence="3" id="KW-0819">tRNA processing</keyword>
<keyword evidence="5" id="KW-0539">Nucleus</keyword>